<dbReference type="AlphaFoldDB" id="A0AAW4RJ60"/>
<protein>
    <submittedName>
        <fullName evidence="2">Uncharacterized protein</fullName>
    </submittedName>
</protein>
<gene>
    <name evidence="2" type="ORF">Xseb_04210</name>
</gene>
<organism evidence="2 3">
    <name type="scientific">Xanthomonas citri pv. sesbaniae</name>
    <dbReference type="NCBI Taxonomy" id="473425"/>
    <lineage>
        <taxon>Bacteria</taxon>
        <taxon>Pseudomonadati</taxon>
        <taxon>Pseudomonadota</taxon>
        <taxon>Gammaproteobacteria</taxon>
        <taxon>Lysobacterales</taxon>
        <taxon>Lysobacteraceae</taxon>
        <taxon>Xanthomonas</taxon>
    </lineage>
</organism>
<accession>A0AAW4RJ60</accession>
<reference evidence="2" key="1">
    <citation type="submission" date="2015-12" db="EMBL/GenBank/DDBJ databases">
        <authorList>
            <person name="Bansal K."/>
            <person name="Midha S."/>
            <person name="Patil P.B."/>
        </authorList>
    </citation>
    <scope>NUCLEOTIDE SEQUENCE</scope>
    <source>
        <strain evidence="2">LMG867</strain>
    </source>
</reference>
<proteinExistence type="predicted"/>
<sequence>MLEMAIYRAPRAPHPADRKPISPVARQHMDEALRLLNGDTPGLTGEDALAERERLRREDAARDAVQSELLLHCAPSPREATESTRGQGGELNLNEAASHSAPGDGSSWPTADAGNSDPVSLVDSAAGSY</sequence>
<feature type="region of interest" description="Disordered" evidence="1">
    <location>
        <begin position="71"/>
        <end position="129"/>
    </location>
</feature>
<evidence type="ECO:0000256" key="1">
    <source>
        <dbReference type="SAM" id="MobiDB-lite"/>
    </source>
</evidence>
<evidence type="ECO:0000313" key="3">
    <source>
        <dbReference type="Proteomes" id="UP000825388"/>
    </source>
</evidence>
<feature type="region of interest" description="Disordered" evidence="1">
    <location>
        <begin position="1"/>
        <end position="21"/>
    </location>
</feature>
<dbReference type="EMBL" id="LOKL01000002">
    <property type="protein sequence ID" value="MBZ3922893.1"/>
    <property type="molecule type" value="Genomic_DNA"/>
</dbReference>
<dbReference type="Proteomes" id="UP000825388">
    <property type="component" value="Unassembled WGS sequence"/>
</dbReference>
<comment type="caution">
    <text evidence="2">The sequence shown here is derived from an EMBL/GenBank/DDBJ whole genome shotgun (WGS) entry which is preliminary data.</text>
</comment>
<name>A0AAW4RJ60_XANCI</name>
<evidence type="ECO:0000313" key="2">
    <source>
        <dbReference type="EMBL" id="MBZ3922893.1"/>
    </source>
</evidence>